<dbReference type="InterPro" id="IPR053378">
    <property type="entry name" value="Prenyl_diphosphate_synthase"/>
</dbReference>
<organism evidence="9 10">
    <name type="scientific">Eiseniibacteriota bacterium</name>
    <dbReference type="NCBI Taxonomy" id="2212470"/>
    <lineage>
        <taxon>Bacteria</taxon>
        <taxon>Candidatus Eiseniibacteriota</taxon>
    </lineage>
</organism>
<name>A0A538SD15_UNCEI</name>
<sequence length="308" mass="33296">MSTSPARAAPRLKGELPGGLRLKLRSVERYLARALPRETLSPGRLHAAMRYGVLSPGKRVRPLLVLTACEAVGGRWLDALPAAVAVECVHAFSLIHDDLPAMDDDDYRRGRLATHRKFGEPLGILAGDALLALAFEQLARLAERGVPADRVVEAVRALARAAGSRALVGGQALDLEAEGRGVSREEVRTIHYLKTGHLMGAALALGGIVGGADEVTRALLLSLGLDLGLAFQIHDDLLNQRSSASRLGKPTGTDAARGKATYPRAVGEERARRELERIFRRALEQAREIGPRPANLERLIRAVAERRR</sequence>
<dbReference type="Pfam" id="PF00348">
    <property type="entry name" value="polyprenyl_synt"/>
    <property type="match status" value="1"/>
</dbReference>
<comment type="cofactor">
    <cofactor evidence="1">
        <name>Mg(2+)</name>
        <dbReference type="ChEBI" id="CHEBI:18420"/>
    </cofactor>
</comment>
<evidence type="ECO:0000313" key="9">
    <source>
        <dbReference type="EMBL" id="TMQ49271.1"/>
    </source>
</evidence>
<proteinExistence type="inferred from homology"/>
<accession>A0A538SD15</accession>
<dbReference type="SFLD" id="SFLDG01017">
    <property type="entry name" value="Polyprenyl_Transferase_Like"/>
    <property type="match status" value="1"/>
</dbReference>
<dbReference type="EMBL" id="VBOT01000125">
    <property type="protein sequence ID" value="TMQ49271.1"/>
    <property type="molecule type" value="Genomic_DNA"/>
</dbReference>
<dbReference type="AlphaFoldDB" id="A0A538SD15"/>
<comment type="caution">
    <text evidence="9">The sequence shown here is derived from an EMBL/GenBank/DDBJ whole genome shotgun (WGS) entry which is preliminary data.</text>
</comment>
<evidence type="ECO:0000256" key="5">
    <source>
        <dbReference type="ARBA" id="ARBA00022842"/>
    </source>
</evidence>
<gene>
    <name evidence="9" type="ORF">E6K73_10295</name>
</gene>
<dbReference type="InterPro" id="IPR000092">
    <property type="entry name" value="Polyprenyl_synt"/>
</dbReference>
<dbReference type="GO" id="GO:0004659">
    <property type="term" value="F:prenyltransferase activity"/>
    <property type="evidence" value="ECO:0007669"/>
    <property type="project" value="InterPro"/>
</dbReference>
<evidence type="ECO:0000256" key="6">
    <source>
        <dbReference type="ARBA" id="ARBA00023229"/>
    </source>
</evidence>
<dbReference type="NCBIfam" id="NF045485">
    <property type="entry name" value="FPPsyn"/>
    <property type="match status" value="1"/>
</dbReference>
<dbReference type="PANTHER" id="PTHR43281:SF1">
    <property type="entry name" value="FARNESYL DIPHOSPHATE SYNTHASE"/>
    <property type="match status" value="1"/>
</dbReference>
<feature type="region of interest" description="Disordered" evidence="8">
    <location>
        <begin position="243"/>
        <end position="262"/>
    </location>
</feature>
<dbReference type="PROSITE" id="PS00723">
    <property type="entry name" value="POLYPRENYL_SYNTHASE_1"/>
    <property type="match status" value="1"/>
</dbReference>
<dbReference type="InterPro" id="IPR008949">
    <property type="entry name" value="Isoprenoid_synthase_dom_sf"/>
</dbReference>
<evidence type="ECO:0000256" key="3">
    <source>
        <dbReference type="ARBA" id="ARBA00022679"/>
    </source>
</evidence>
<evidence type="ECO:0000256" key="8">
    <source>
        <dbReference type="SAM" id="MobiDB-lite"/>
    </source>
</evidence>
<dbReference type="GO" id="GO:0046872">
    <property type="term" value="F:metal ion binding"/>
    <property type="evidence" value="ECO:0007669"/>
    <property type="project" value="UniProtKB-KW"/>
</dbReference>
<evidence type="ECO:0000256" key="7">
    <source>
        <dbReference type="RuleBase" id="RU004466"/>
    </source>
</evidence>
<dbReference type="PANTHER" id="PTHR43281">
    <property type="entry name" value="FARNESYL DIPHOSPHATE SYNTHASE"/>
    <property type="match status" value="1"/>
</dbReference>
<evidence type="ECO:0000256" key="1">
    <source>
        <dbReference type="ARBA" id="ARBA00001946"/>
    </source>
</evidence>
<dbReference type="SUPFAM" id="SSF48576">
    <property type="entry name" value="Terpenoid synthases"/>
    <property type="match status" value="1"/>
</dbReference>
<dbReference type="SFLD" id="SFLDS00005">
    <property type="entry name" value="Isoprenoid_Synthase_Type_I"/>
    <property type="match status" value="1"/>
</dbReference>
<dbReference type="GO" id="GO:0005737">
    <property type="term" value="C:cytoplasm"/>
    <property type="evidence" value="ECO:0007669"/>
    <property type="project" value="UniProtKB-ARBA"/>
</dbReference>
<keyword evidence="4" id="KW-0479">Metal-binding</keyword>
<comment type="similarity">
    <text evidence="2 7">Belongs to the FPP/GGPP synthase family.</text>
</comment>
<evidence type="ECO:0000256" key="2">
    <source>
        <dbReference type="ARBA" id="ARBA00006706"/>
    </source>
</evidence>
<protein>
    <submittedName>
        <fullName evidence="9">Polyprenyl synthetase family protein</fullName>
    </submittedName>
</protein>
<reference evidence="9 10" key="1">
    <citation type="journal article" date="2019" name="Nat. Microbiol.">
        <title>Mediterranean grassland soil C-N compound turnover is dependent on rainfall and depth, and is mediated by genomically divergent microorganisms.</title>
        <authorList>
            <person name="Diamond S."/>
            <person name="Andeer P.F."/>
            <person name="Li Z."/>
            <person name="Crits-Christoph A."/>
            <person name="Burstein D."/>
            <person name="Anantharaman K."/>
            <person name="Lane K.R."/>
            <person name="Thomas B.C."/>
            <person name="Pan C."/>
            <person name="Northen T.R."/>
            <person name="Banfield J.F."/>
        </authorList>
    </citation>
    <scope>NUCLEOTIDE SEQUENCE [LARGE SCALE GENOMIC DNA]</scope>
    <source>
        <strain evidence="9">WS_3</strain>
    </source>
</reference>
<keyword evidence="3 7" id="KW-0808">Transferase</keyword>
<dbReference type="Proteomes" id="UP000320184">
    <property type="component" value="Unassembled WGS sequence"/>
</dbReference>
<keyword evidence="5" id="KW-0460">Magnesium</keyword>
<dbReference type="PROSITE" id="PS00444">
    <property type="entry name" value="POLYPRENYL_SYNTHASE_2"/>
    <property type="match status" value="1"/>
</dbReference>
<dbReference type="FunFam" id="1.10.600.10:FF:000001">
    <property type="entry name" value="Geranylgeranyl diphosphate synthase"/>
    <property type="match status" value="1"/>
</dbReference>
<dbReference type="GO" id="GO:0016114">
    <property type="term" value="P:terpenoid biosynthetic process"/>
    <property type="evidence" value="ECO:0007669"/>
    <property type="project" value="UniProtKB-ARBA"/>
</dbReference>
<dbReference type="Gene3D" id="1.10.600.10">
    <property type="entry name" value="Farnesyl Diphosphate Synthase"/>
    <property type="match status" value="1"/>
</dbReference>
<dbReference type="InterPro" id="IPR033749">
    <property type="entry name" value="Polyprenyl_synt_CS"/>
</dbReference>
<evidence type="ECO:0000313" key="10">
    <source>
        <dbReference type="Proteomes" id="UP000320184"/>
    </source>
</evidence>
<keyword evidence="6" id="KW-0414">Isoprene biosynthesis</keyword>
<evidence type="ECO:0000256" key="4">
    <source>
        <dbReference type="ARBA" id="ARBA00022723"/>
    </source>
</evidence>